<dbReference type="InterPro" id="IPR050712">
    <property type="entry name" value="NAD(P)H-dep_reductase"/>
</dbReference>
<dbReference type="Gene3D" id="3.40.50.360">
    <property type="match status" value="1"/>
</dbReference>
<accession>A0A223P2V9</accession>
<dbReference type="GO" id="GO:0016491">
    <property type="term" value="F:oxidoreductase activity"/>
    <property type="evidence" value="ECO:0007669"/>
    <property type="project" value="InterPro"/>
</dbReference>
<dbReference type="AlphaFoldDB" id="A0A223P2V9"/>
<reference evidence="2 3" key="1">
    <citation type="submission" date="2017-08" db="EMBL/GenBank/DDBJ databases">
        <title>Complete genome sequence of Mucilaginibacter sp. strain BJC16-A31.</title>
        <authorList>
            <consortium name="Henan University of Science and Technology"/>
            <person name="You X."/>
        </authorList>
    </citation>
    <scope>NUCLEOTIDE SEQUENCE [LARGE SCALE GENOMIC DNA]</scope>
    <source>
        <strain evidence="2 3">BJC16-A31</strain>
    </source>
</reference>
<evidence type="ECO:0000313" key="2">
    <source>
        <dbReference type="EMBL" id="ASU36445.1"/>
    </source>
</evidence>
<dbReference type="Pfam" id="PF03358">
    <property type="entry name" value="FMN_red"/>
    <property type="match status" value="1"/>
</dbReference>
<name>A0A223P2V9_9SPHI</name>
<dbReference type="PANTHER" id="PTHR30543:SF21">
    <property type="entry name" value="NAD(P)H-DEPENDENT FMN REDUCTASE LOT6"/>
    <property type="match status" value="1"/>
</dbReference>
<evidence type="ECO:0000313" key="3">
    <source>
        <dbReference type="Proteomes" id="UP000215002"/>
    </source>
</evidence>
<dbReference type="OrthoDB" id="9812295at2"/>
<proteinExistence type="predicted"/>
<organism evidence="2 3">
    <name type="scientific">Mucilaginibacter xinganensis</name>
    <dbReference type="NCBI Taxonomy" id="1234841"/>
    <lineage>
        <taxon>Bacteria</taxon>
        <taxon>Pseudomonadati</taxon>
        <taxon>Bacteroidota</taxon>
        <taxon>Sphingobacteriia</taxon>
        <taxon>Sphingobacteriales</taxon>
        <taxon>Sphingobacteriaceae</taxon>
        <taxon>Mucilaginibacter</taxon>
    </lineage>
</organism>
<protein>
    <submittedName>
        <fullName evidence="2">NADPH-dependent FMN reductase</fullName>
    </submittedName>
</protein>
<sequence>MLTTIISSTNRPNSSTYKLAQYYQQRLKEKGCVAGILSLSQLPANIIESDLYGKRSAAFQPVQDIVSQTEKFLFIIPEYNGSFPGVLKVFMDACDFPESFYDKKAALTGLSSGKYGNIRGIDHFTGVCHYMHLQVMPLKIHIGSINKEFDADNKLFQPDTLKFTDEQMDKFILF</sequence>
<dbReference type="KEGG" id="muc:MuYL_4560"/>
<keyword evidence="3" id="KW-1185">Reference proteome</keyword>
<dbReference type="GO" id="GO:0005829">
    <property type="term" value="C:cytosol"/>
    <property type="evidence" value="ECO:0007669"/>
    <property type="project" value="TreeGrafter"/>
</dbReference>
<dbReference type="Proteomes" id="UP000215002">
    <property type="component" value="Chromosome"/>
</dbReference>
<dbReference type="RefSeq" id="WP_094573055.1">
    <property type="nucleotide sequence ID" value="NZ_CP022743.1"/>
</dbReference>
<dbReference type="InterPro" id="IPR029039">
    <property type="entry name" value="Flavoprotein-like_sf"/>
</dbReference>
<feature type="domain" description="NADPH-dependent FMN reductase-like" evidence="1">
    <location>
        <begin position="3"/>
        <end position="138"/>
    </location>
</feature>
<dbReference type="GO" id="GO:0010181">
    <property type="term" value="F:FMN binding"/>
    <property type="evidence" value="ECO:0007669"/>
    <property type="project" value="TreeGrafter"/>
</dbReference>
<dbReference type="InterPro" id="IPR005025">
    <property type="entry name" value="FMN_Rdtase-like_dom"/>
</dbReference>
<evidence type="ECO:0000259" key="1">
    <source>
        <dbReference type="Pfam" id="PF03358"/>
    </source>
</evidence>
<dbReference type="EMBL" id="CP022743">
    <property type="protein sequence ID" value="ASU36445.1"/>
    <property type="molecule type" value="Genomic_DNA"/>
</dbReference>
<dbReference type="PANTHER" id="PTHR30543">
    <property type="entry name" value="CHROMATE REDUCTASE"/>
    <property type="match status" value="1"/>
</dbReference>
<gene>
    <name evidence="2" type="ORF">MuYL_4560</name>
</gene>
<dbReference type="SUPFAM" id="SSF52218">
    <property type="entry name" value="Flavoproteins"/>
    <property type="match status" value="1"/>
</dbReference>